<feature type="transmembrane region" description="Helical" evidence="7">
    <location>
        <begin position="84"/>
        <end position="104"/>
    </location>
</feature>
<feature type="transmembrane region" description="Helical" evidence="7">
    <location>
        <begin position="253"/>
        <end position="270"/>
    </location>
</feature>
<dbReference type="GO" id="GO:0005412">
    <property type="term" value="F:D-glucose:sodium symporter activity"/>
    <property type="evidence" value="ECO:0007669"/>
    <property type="project" value="TreeGrafter"/>
</dbReference>
<organism evidence="8 9">
    <name type="scientific">Magallana gigas</name>
    <name type="common">Pacific oyster</name>
    <name type="synonym">Crassostrea gigas</name>
    <dbReference type="NCBI Taxonomy" id="29159"/>
    <lineage>
        <taxon>Eukaryota</taxon>
        <taxon>Metazoa</taxon>
        <taxon>Spiralia</taxon>
        <taxon>Lophotrochozoa</taxon>
        <taxon>Mollusca</taxon>
        <taxon>Bivalvia</taxon>
        <taxon>Autobranchia</taxon>
        <taxon>Pteriomorphia</taxon>
        <taxon>Ostreida</taxon>
        <taxon>Ostreoidea</taxon>
        <taxon>Ostreidae</taxon>
        <taxon>Magallana</taxon>
    </lineage>
</organism>
<comment type="subcellular location">
    <subcellularLocation>
        <location evidence="1">Membrane</location>
        <topology evidence="1">Multi-pass membrane protein</topology>
    </subcellularLocation>
</comment>
<keyword evidence="5 7" id="KW-0472">Membrane</keyword>
<sequence>MAENLFLEDYITLGVYFCIVLAVGLWSTFRPNKGNAKGYFLAGKNMHWIPIGASIYASNIGAPMFIGLAGTAAGSGIAVTIYEWHAVFFIILLGWVFLPVYVACGAYTIPEWVKKRFGGRRLRMYVSFLALLGYILFNVSGEIYTGAIFLQQMLEWNIYLCVSIILGVTAVYTTVGGLASVIYTDTLQAVVLIIGATILFFLSIIEVGGYDAMETKFMNAMSNETRYNRSHYSCGVPPTDSLHMYRDAVTGDIPWPGAILGLSTLGLYTWDQDQIIVQRTLSARNMVHAKAGTLLGAVLKLTGFLLFVIPGMISRILYTEEVACSDPDKCMAFCNNKSGCTNIAYPLMVLRLLPKGLRGLMLAALLAALMSSLTSILNSASSIMTLDIWHQFRKKASQSELMIVGRVTVLVLIALSILWLPILQQTQGGRFWFYMQSVKSYLIPPLCMMFLLGLFWNRTTEQGVFWGLMLSTIVGVVRMTLDFTFLAPPCGSNEVDTRPEIISKVDFLHFAIILALISTIVMVVISLFTQPRPEKKLHRLTWWTRNDEAEPELTDNEDEEVHTSFIKRGEDPKTMQIQENDQTNGNEKTGFERLKTSFKNWVCGIDEDAKQTLTAQELQELRRRMTSLEESSKMKIILNVSAIFITILTIVLLVYFA</sequence>
<feature type="transmembrane region" description="Helical" evidence="7">
    <location>
        <begin position="190"/>
        <end position="210"/>
    </location>
</feature>
<feature type="transmembrane region" description="Helical" evidence="7">
    <location>
        <begin position="360"/>
        <end position="380"/>
    </location>
</feature>
<dbReference type="OMA" id="ATANRCK"/>
<dbReference type="Gene3D" id="1.20.1730.10">
    <property type="entry name" value="Sodium/glucose cotransporter"/>
    <property type="match status" value="1"/>
</dbReference>
<evidence type="ECO:0000256" key="1">
    <source>
        <dbReference type="ARBA" id="ARBA00004141"/>
    </source>
</evidence>
<dbReference type="PANTHER" id="PTHR11819:SF195">
    <property type="entry name" value="SODIUM_GLUCOSE COTRANSPORTER 4"/>
    <property type="match status" value="1"/>
</dbReference>
<protein>
    <recommendedName>
        <fullName evidence="10">Sodium/glucose cotransporter 4</fullName>
    </recommendedName>
</protein>
<dbReference type="GO" id="GO:0005886">
    <property type="term" value="C:plasma membrane"/>
    <property type="evidence" value="ECO:0007669"/>
    <property type="project" value="TreeGrafter"/>
</dbReference>
<feature type="transmembrane region" description="Helical" evidence="7">
    <location>
        <begin position="401"/>
        <end position="420"/>
    </location>
</feature>
<keyword evidence="9" id="KW-1185">Reference proteome</keyword>
<evidence type="ECO:0000313" key="9">
    <source>
        <dbReference type="Proteomes" id="UP000005408"/>
    </source>
</evidence>
<evidence type="ECO:0000256" key="6">
    <source>
        <dbReference type="RuleBase" id="RU362091"/>
    </source>
</evidence>
<reference evidence="8" key="1">
    <citation type="submission" date="2022-08" db="UniProtKB">
        <authorList>
            <consortium name="EnsemblMetazoa"/>
        </authorList>
    </citation>
    <scope>IDENTIFICATION</scope>
    <source>
        <strain evidence="8">05x7-T-G4-1.051#20</strain>
    </source>
</reference>
<feature type="transmembrane region" description="Helical" evidence="7">
    <location>
        <begin position="464"/>
        <end position="487"/>
    </location>
</feature>
<dbReference type="OrthoDB" id="6132759at2759"/>
<keyword evidence="4 7" id="KW-1133">Transmembrane helix</keyword>
<evidence type="ECO:0000256" key="3">
    <source>
        <dbReference type="ARBA" id="ARBA00022692"/>
    </source>
</evidence>
<evidence type="ECO:0000256" key="2">
    <source>
        <dbReference type="ARBA" id="ARBA00006434"/>
    </source>
</evidence>
<dbReference type="InterPro" id="IPR038377">
    <property type="entry name" value="Na/Glc_symporter_sf"/>
</dbReference>
<dbReference type="InterPro" id="IPR001734">
    <property type="entry name" value="Na/solute_symporter"/>
</dbReference>
<feature type="transmembrane region" description="Helical" evidence="7">
    <location>
        <begin position="440"/>
        <end position="457"/>
    </location>
</feature>
<proteinExistence type="inferred from homology"/>
<comment type="similarity">
    <text evidence="2 6">Belongs to the sodium:solute symporter (SSF) (TC 2.A.21) family.</text>
</comment>
<feature type="transmembrane region" description="Helical" evidence="7">
    <location>
        <begin position="291"/>
        <end position="313"/>
    </location>
</feature>
<keyword evidence="3 7" id="KW-0812">Transmembrane</keyword>
<dbReference type="NCBIfam" id="TIGR00813">
    <property type="entry name" value="sss"/>
    <property type="match status" value="1"/>
</dbReference>
<dbReference type="Pfam" id="PF00474">
    <property type="entry name" value="SSF"/>
    <property type="match status" value="1"/>
</dbReference>
<dbReference type="PROSITE" id="PS50283">
    <property type="entry name" value="NA_SOLUT_SYMP_3"/>
    <property type="match status" value="1"/>
</dbReference>
<feature type="transmembrane region" description="Helical" evidence="7">
    <location>
        <begin position="48"/>
        <end position="72"/>
    </location>
</feature>
<dbReference type="PANTHER" id="PTHR11819">
    <property type="entry name" value="SOLUTE CARRIER FAMILY 5"/>
    <property type="match status" value="1"/>
</dbReference>
<feature type="transmembrane region" description="Helical" evidence="7">
    <location>
        <begin position="6"/>
        <end position="27"/>
    </location>
</feature>
<feature type="transmembrane region" description="Helical" evidence="7">
    <location>
        <begin position="125"/>
        <end position="150"/>
    </location>
</feature>
<feature type="transmembrane region" description="Helical" evidence="7">
    <location>
        <begin position="636"/>
        <end position="656"/>
    </location>
</feature>
<evidence type="ECO:0000256" key="5">
    <source>
        <dbReference type="ARBA" id="ARBA00023136"/>
    </source>
</evidence>
<feature type="transmembrane region" description="Helical" evidence="7">
    <location>
        <begin position="156"/>
        <end position="183"/>
    </location>
</feature>
<dbReference type="AlphaFoldDB" id="A0A8W8L5F2"/>
<name>A0A8W8L5F2_MAGGI</name>
<dbReference type="Proteomes" id="UP000005408">
    <property type="component" value="Unassembled WGS sequence"/>
</dbReference>
<evidence type="ECO:0000256" key="7">
    <source>
        <dbReference type="SAM" id="Phobius"/>
    </source>
</evidence>
<dbReference type="EnsemblMetazoa" id="G26689.1">
    <property type="protein sequence ID" value="G26689.1:cds"/>
    <property type="gene ID" value="G26689"/>
</dbReference>
<evidence type="ECO:0000256" key="4">
    <source>
        <dbReference type="ARBA" id="ARBA00022989"/>
    </source>
</evidence>
<feature type="transmembrane region" description="Helical" evidence="7">
    <location>
        <begin position="507"/>
        <end position="529"/>
    </location>
</feature>
<accession>A0A8W8L5F2</accession>
<evidence type="ECO:0008006" key="10">
    <source>
        <dbReference type="Google" id="ProtNLM"/>
    </source>
</evidence>
<evidence type="ECO:0000313" key="8">
    <source>
        <dbReference type="EnsemblMetazoa" id="G26689.1:cds"/>
    </source>
</evidence>